<evidence type="ECO:0000313" key="5">
    <source>
        <dbReference type="EMBL" id="KZZ90162.1"/>
    </source>
</evidence>
<dbReference type="Pfam" id="PF25358">
    <property type="entry name" value="PH_fung_RdRP"/>
    <property type="match status" value="1"/>
</dbReference>
<name>A0A167XJL6_9HYPO</name>
<comment type="caution">
    <text evidence="5">The sequence shown here is derived from an EMBL/GenBank/DDBJ whole genome shotgun (WGS) entry which is preliminary data.</text>
</comment>
<accession>A0A167XJL6</accession>
<evidence type="ECO:0000259" key="3">
    <source>
        <dbReference type="Pfam" id="PF05183"/>
    </source>
</evidence>
<proteinExistence type="inferred from homology"/>
<keyword evidence="6" id="KW-1185">Reference proteome</keyword>
<feature type="compositionally biased region" description="Acidic residues" evidence="2">
    <location>
        <begin position="991"/>
        <end position="1004"/>
    </location>
</feature>
<dbReference type="STRING" id="1081109.A0A167XJL6"/>
<organism evidence="5 6">
    <name type="scientific">Moelleriella libera RCEF 2490</name>
    <dbReference type="NCBI Taxonomy" id="1081109"/>
    <lineage>
        <taxon>Eukaryota</taxon>
        <taxon>Fungi</taxon>
        <taxon>Dikarya</taxon>
        <taxon>Ascomycota</taxon>
        <taxon>Pezizomycotina</taxon>
        <taxon>Sordariomycetes</taxon>
        <taxon>Hypocreomycetidae</taxon>
        <taxon>Hypocreales</taxon>
        <taxon>Clavicipitaceae</taxon>
        <taxon>Moelleriella</taxon>
    </lineage>
</organism>
<dbReference type="GO" id="GO:0030422">
    <property type="term" value="P:siRNA processing"/>
    <property type="evidence" value="ECO:0007669"/>
    <property type="project" value="TreeGrafter"/>
</dbReference>
<dbReference type="AlphaFoldDB" id="A0A167XJL6"/>
<evidence type="ECO:0000313" key="6">
    <source>
        <dbReference type="Proteomes" id="UP000078544"/>
    </source>
</evidence>
<dbReference type="GO" id="GO:0003723">
    <property type="term" value="F:RNA binding"/>
    <property type="evidence" value="ECO:0007669"/>
    <property type="project" value="UniProtKB-KW"/>
</dbReference>
<evidence type="ECO:0000256" key="2">
    <source>
        <dbReference type="SAM" id="MobiDB-lite"/>
    </source>
</evidence>
<keyword evidence="1" id="KW-0548">Nucleotidyltransferase</keyword>
<dbReference type="PANTHER" id="PTHR23079">
    <property type="entry name" value="RNA-DEPENDENT RNA POLYMERASE"/>
    <property type="match status" value="1"/>
</dbReference>
<dbReference type="InterPro" id="IPR007855">
    <property type="entry name" value="RDRP"/>
</dbReference>
<dbReference type="Proteomes" id="UP000078544">
    <property type="component" value="Unassembled WGS sequence"/>
</dbReference>
<sequence>MEVFLRGIPEAISEDKVSSCLRDSMDSLEIKDWMVTKPRRNRFAFVTFLNNVDGQKFLQRYGTISNPLASSPLPGEQQPVRRLRESIRLFIAGSGIRVHENNCEPDQLLLSHLRHEKNRRHNATCQADKAPAVNYAITGVSCGNLMFKTSSNRPIFIEQTRTNICGQVKFGRKHLTIVLGEGVHLDMDYVSIQEFIIVPPSKNALIILEEPPKFYSRAEGGFHDESKWVRQTSSPLWKDHATFVAHCLVYQLTFCRESRSMYRCLRARNILPVSEREMVEKASEGPHLIPAMQRFEASMQRLGSLRSCKIPFPILFMVQTLVWNDFLYPSQASLTLDVIRRKAEEFAAMGRGFPMTTDSLKQLLPKIPFPVTGVTAVDLDPEHLIHNAIEAELELCRGDPTRQVPYGPQIPQYHTWVFRAIVSPTRIMLLGPDAEPSNRILRTFKTFSDHFLRVSFADEDGKSLRSNHKVHTEAIYGRYRKVLRDGIRIADRLYSFLGFSNSSLRAHSVWFFAPFMDADARLQDHDAVLKHLGDFSNIRVVAKCAARIGQAFSEIPYAVNMVNTGIDVSWIDDVKSADGTRVFSDGVGTISREAMEEFWKAQPPESGTPTCFQIRWGGVKGMLAFDSRLTGKRICVRKESMMKFPSNNVDEIGICGSASAPMPLFLNRQMVKILEDMGTDPQWFMAVQNKAVAFLKTVTSSAVSTSLFLKDQAIGRPVDLPNLINQLRKVGIDYRCDKFLKAVVEHAVLRDLRMIKHKTRIPVDQGVTLFGVMDETGFLEADEIYVTFERGCFRNGASMSPSLVDGTVLVTRSPALHPGDIQLAKMVTPPVSHQLRDLKNCVVFSQKGSRDLPSKLSGGDLDGDLYNVIWDAAAMPKETFEPADYPRVEPTHLDRNVTRDDIAQFFVDFMRSDSLGLIAARHMILADVRPAGARDADCVKLAQMHSTAVDYSKTGIAVDLIEMPKPPRTRPDFLAPTPSVKTCKLGHPEQEMLEESDEADEPDEKEGRIKTRYHESEKILGALYREINERKIWRRHIHKAVSTEASSAMWERFAARLRAELVVCGVPLDDPEYLEQAATIRGLYEDTVLASMRQFSTSPRRKITEVEVFCGSILSKTGVPTRQQRDTSVRLKDESEKTQRWLSRMICPRSEHGTYAETVRGNHHEADPTYGVLQLAWACLDIGCRRSSGNEELESFRVVAASCLVRELNGLQAQNDPLTAALARLGLGRDDGDDDDEDDDYDDDDDDDDGMGCDDSRDVLPDAVPMEICS</sequence>
<dbReference type="OrthoDB" id="6513042at2759"/>
<feature type="domain" description="RDRP core" evidence="3">
    <location>
        <begin position="422"/>
        <end position="1027"/>
    </location>
</feature>
<dbReference type="Pfam" id="PF05183">
    <property type="entry name" value="RdRP"/>
    <property type="match status" value="1"/>
</dbReference>
<dbReference type="InterPro" id="IPR057503">
    <property type="entry name" value="PH_RdRP"/>
</dbReference>
<feature type="compositionally biased region" description="Acidic residues" evidence="2">
    <location>
        <begin position="1231"/>
        <end position="1252"/>
    </location>
</feature>
<dbReference type="InterPro" id="IPR057596">
    <property type="entry name" value="RDRP_core"/>
</dbReference>
<evidence type="ECO:0000259" key="4">
    <source>
        <dbReference type="Pfam" id="PF25358"/>
    </source>
</evidence>
<keyword evidence="1 5" id="KW-0696">RNA-directed RNA polymerase</keyword>
<protein>
    <recommendedName>
        <fullName evidence="1">RNA-dependent RNA polymerase</fullName>
        <ecNumber evidence="1">2.7.7.48</ecNumber>
    </recommendedName>
</protein>
<evidence type="ECO:0000256" key="1">
    <source>
        <dbReference type="RuleBase" id="RU363098"/>
    </source>
</evidence>
<feature type="region of interest" description="Disordered" evidence="2">
    <location>
        <begin position="988"/>
        <end position="1007"/>
    </location>
</feature>
<comment type="catalytic activity">
    <reaction evidence="1">
        <text>RNA(n) + a ribonucleoside 5'-triphosphate = RNA(n+1) + diphosphate</text>
        <dbReference type="Rhea" id="RHEA:21248"/>
        <dbReference type="Rhea" id="RHEA-COMP:14527"/>
        <dbReference type="Rhea" id="RHEA-COMP:17342"/>
        <dbReference type="ChEBI" id="CHEBI:33019"/>
        <dbReference type="ChEBI" id="CHEBI:61557"/>
        <dbReference type="ChEBI" id="CHEBI:140395"/>
        <dbReference type="EC" id="2.7.7.48"/>
    </reaction>
</comment>
<dbReference type="GO" id="GO:0031380">
    <property type="term" value="C:nuclear RNA-directed RNA polymerase complex"/>
    <property type="evidence" value="ECO:0007669"/>
    <property type="project" value="TreeGrafter"/>
</dbReference>
<dbReference type="EC" id="2.7.7.48" evidence="1"/>
<gene>
    <name evidence="5" type="ORF">AAL_07263</name>
</gene>
<dbReference type="EMBL" id="AZGY01000022">
    <property type="protein sequence ID" value="KZZ90162.1"/>
    <property type="molecule type" value="Genomic_DNA"/>
</dbReference>
<keyword evidence="1" id="KW-0808">Transferase</keyword>
<reference evidence="5 6" key="1">
    <citation type="journal article" date="2016" name="Genome Biol. Evol.">
        <title>Divergent and convergent evolution of fungal pathogenicity.</title>
        <authorList>
            <person name="Shang Y."/>
            <person name="Xiao G."/>
            <person name="Zheng P."/>
            <person name="Cen K."/>
            <person name="Zhan S."/>
            <person name="Wang C."/>
        </authorList>
    </citation>
    <scope>NUCLEOTIDE SEQUENCE [LARGE SCALE GENOMIC DNA]</scope>
    <source>
        <strain evidence="5 6">RCEF 2490</strain>
    </source>
</reference>
<dbReference type="GO" id="GO:0003968">
    <property type="term" value="F:RNA-directed RNA polymerase activity"/>
    <property type="evidence" value="ECO:0007669"/>
    <property type="project" value="UniProtKB-KW"/>
</dbReference>
<dbReference type="PANTHER" id="PTHR23079:SF17">
    <property type="entry name" value="RNA-DEPENDENT RNA POLYMERASE"/>
    <property type="match status" value="1"/>
</dbReference>
<feature type="domain" description="RdRP-like PH" evidence="4">
    <location>
        <begin position="135"/>
        <end position="273"/>
    </location>
</feature>
<feature type="region of interest" description="Disordered" evidence="2">
    <location>
        <begin position="1226"/>
        <end position="1261"/>
    </location>
</feature>
<comment type="similarity">
    <text evidence="1">Belongs to the RdRP family.</text>
</comment>
<keyword evidence="1" id="KW-0694">RNA-binding</keyword>